<proteinExistence type="predicted"/>
<evidence type="ECO:0000313" key="2">
    <source>
        <dbReference type="Proteomes" id="UP000191249"/>
    </source>
</evidence>
<reference evidence="1 2" key="1">
    <citation type="submission" date="2017-03" db="EMBL/GenBank/DDBJ databases">
        <title>N. lactamica Y92-1009 whole genome sequence.</title>
        <authorList>
            <person name="Pandey A.K."/>
            <person name="Read R.C."/>
        </authorList>
    </citation>
    <scope>NUCLEOTIDE SEQUENCE [LARGE SCALE GENOMIC DNA]</scope>
    <source>
        <strain evidence="1 2">Y92-1009</strain>
    </source>
</reference>
<dbReference type="Proteomes" id="UP000191249">
    <property type="component" value="Chromosome"/>
</dbReference>
<accession>A0AAU8VD53</accession>
<organism evidence="1 2">
    <name type="scientific">Neisseria lactamica</name>
    <dbReference type="NCBI Taxonomy" id="486"/>
    <lineage>
        <taxon>Bacteria</taxon>
        <taxon>Pseudomonadati</taxon>
        <taxon>Pseudomonadota</taxon>
        <taxon>Betaproteobacteria</taxon>
        <taxon>Neisseriales</taxon>
        <taxon>Neisseriaceae</taxon>
        <taxon>Neisseria</taxon>
    </lineage>
</organism>
<protein>
    <submittedName>
        <fullName evidence="1">Uncharacterized protein</fullName>
    </submittedName>
</protein>
<gene>
    <name evidence="1" type="ORF">B2G52_03315</name>
</gene>
<evidence type="ECO:0000313" key="1">
    <source>
        <dbReference type="EMBL" id="ARB04040.1"/>
    </source>
</evidence>
<sequence length="67" mass="7781">MGKNRNRTDRIPACAGMTKSNLSASFPRKRESRNPKLQEFIRNNRNLKNRIPACAGMTGLWFLFLRE</sequence>
<name>A0AAU8VD53_NEILA</name>
<dbReference type="EMBL" id="CP019894">
    <property type="protein sequence ID" value="ARB04040.1"/>
    <property type="molecule type" value="Genomic_DNA"/>
</dbReference>
<dbReference type="AlphaFoldDB" id="A0AAU8VD53"/>